<name>A0ABS0I899_9BACT</name>
<dbReference type="Proteomes" id="UP000618931">
    <property type="component" value="Unassembled WGS sequence"/>
</dbReference>
<evidence type="ECO:0000313" key="3">
    <source>
        <dbReference type="Proteomes" id="UP000618931"/>
    </source>
</evidence>
<reference evidence="2 3" key="1">
    <citation type="submission" date="2020-11" db="EMBL/GenBank/DDBJ databases">
        <authorList>
            <person name="Kim M.K."/>
        </authorList>
    </citation>
    <scope>NUCLEOTIDE SEQUENCE [LARGE SCALE GENOMIC DNA]</scope>
    <source>
        <strain evidence="2 3">BT662</strain>
    </source>
</reference>
<proteinExistence type="predicted"/>
<dbReference type="RefSeq" id="WP_196294636.1">
    <property type="nucleotide sequence ID" value="NZ_JADQDM010000012.1"/>
</dbReference>
<dbReference type="EMBL" id="JADQDM010000012">
    <property type="protein sequence ID" value="MBF9223194.1"/>
    <property type="molecule type" value="Genomic_DNA"/>
</dbReference>
<accession>A0ABS0I899</accession>
<comment type="caution">
    <text evidence="2">The sequence shown here is derived from an EMBL/GenBank/DDBJ whole genome shotgun (WGS) entry which is preliminary data.</text>
</comment>
<sequence>MPASLMKMRRFSYNCDTMNPATPAGCCALYSPFNQLPVMVIEMKPDATPEDVRAALEKLNAAKAAERQRKREASFGAWKTVPDGQDFQRESRNEWR</sequence>
<protein>
    <submittedName>
        <fullName evidence="2">Uncharacterized protein</fullName>
    </submittedName>
</protein>
<gene>
    <name evidence="2" type="ORF">I2H31_18970</name>
</gene>
<evidence type="ECO:0000313" key="2">
    <source>
        <dbReference type="EMBL" id="MBF9223194.1"/>
    </source>
</evidence>
<keyword evidence="3" id="KW-1185">Reference proteome</keyword>
<feature type="region of interest" description="Disordered" evidence="1">
    <location>
        <begin position="67"/>
        <end position="96"/>
    </location>
</feature>
<evidence type="ECO:0000256" key="1">
    <source>
        <dbReference type="SAM" id="MobiDB-lite"/>
    </source>
</evidence>
<organism evidence="2 3">
    <name type="scientific">Hymenobacter ruricola</name>
    <dbReference type="NCBI Taxonomy" id="2791023"/>
    <lineage>
        <taxon>Bacteria</taxon>
        <taxon>Pseudomonadati</taxon>
        <taxon>Bacteroidota</taxon>
        <taxon>Cytophagia</taxon>
        <taxon>Cytophagales</taxon>
        <taxon>Hymenobacteraceae</taxon>
        <taxon>Hymenobacter</taxon>
    </lineage>
</organism>
<feature type="compositionally biased region" description="Basic and acidic residues" evidence="1">
    <location>
        <begin position="86"/>
        <end position="96"/>
    </location>
</feature>